<organism evidence="13 14">
    <name type="scientific">Desulfobulbus oralis</name>
    <dbReference type="NCBI Taxonomy" id="1986146"/>
    <lineage>
        <taxon>Bacteria</taxon>
        <taxon>Pseudomonadati</taxon>
        <taxon>Thermodesulfobacteriota</taxon>
        <taxon>Desulfobulbia</taxon>
        <taxon>Desulfobulbales</taxon>
        <taxon>Desulfobulbaceae</taxon>
        <taxon>Desulfobulbus</taxon>
    </lineage>
</organism>
<keyword evidence="9" id="KW-0131">Cell cycle</keyword>
<dbReference type="SUPFAM" id="SSF109998">
    <property type="entry name" value="Triger factor/SurA peptide-binding domain-like"/>
    <property type="match status" value="1"/>
</dbReference>
<dbReference type="GO" id="GO:0043335">
    <property type="term" value="P:protein unfolding"/>
    <property type="evidence" value="ECO:0007669"/>
    <property type="project" value="TreeGrafter"/>
</dbReference>
<dbReference type="InterPro" id="IPR036611">
    <property type="entry name" value="Trigger_fac_ribosome-bd_sf"/>
</dbReference>
<feature type="domain" description="PPIase FKBP-type" evidence="10">
    <location>
        <begin position="161"/>
        <end position="238"/>
    </location>
</feature>
<dbReference type="AlphaFoldDB" id="A0A2L1GL92"/>
<dbReference type="EC" id="5.2.1.8" evidence="3 9"/>
<dbReference type="Gene3D" id="3.10.50.40">
    <property type="match status" value="1"/>
</dbReference>
<evidence type="ECO:0000256" key="4">
    <source>
        <dbReference type="ARBA" id="ARBA00016902"/>
    </source>
</evidence>
<reference evidence="13 14" key="1">
    <citation type="journal article" date="2018" name="MBio">
        <title>Insights into the evolution of host association through the isolation and characterization of a novel human periodontal pathobiont, Desulfobulbus oralis.</title>
        <authorList>
            <person name="Cross K.L."/>
            <person name="Chirania P."/>
            <person name="Xiong W."/>
            <person name="Beall C.J."/>
            <person name="Elkins J.G."/>
            <person name="Giannone R.J."/>
            <person name="Griffen A.L."/>
            <person name="Guss A.M."/>
            <person name="Hettich R.L."/>
            <person name="Joshi S.S."/>
            <person name="Mokrzan E.M."/>
            <person name="Martin R.K."/>
            <person name="Zhulin I.B."/>
            <person name="Leys E.J."/>
            <person name="Podar M."/>
        </authorList>
    </citation>
    <scope>NUCLEOTIDE SEQUENCE [LARGE SCALE GENOMIC DNA]</scope>
    <source>
        <strain evidence="13 14">ORNL</strain>
    </source>
</reference>
<feature type="domain" description="Trigger factor ribosome-binding bacterial" evidence="11">
    <location>
        <begin position="1"/>
        <end position="144"/>
    </location>
</feature>
<dbReference type="GO" id="GO:0051301">
    <property type="term" value="P:cell division"/>
    <property type="evidence" value="ECO:0007669"/>
    <property type="project" value="UniProtKB-KW"/>
</dbReference>
<dbReference type="GO" id="GO:0015031">
    <property type="term" value="P:protein transport"/>
    <property type="evidence" value="ECO:0007669"/>
    <property type="project" value="UniProtKB-UniRule"/>
</dbReference>
<dbReference type="SUPFAM" id="SSF54534">
    <property type="entry name" value="FKBP-like"/>
    <property type="match status" value="1"/>
</dbReference>
<dbReference type="PIRSF" id="PIRSF003095">
    <property type="entry name" value="Trigger_factor"/>
    <property type="match status" value="1"/>
</dbReference>
<dbReference type="GO" id="GO:0005737">
    <property type="term" value="C:cytoplasm"/>
    <property type="evidence" value="ECO:0007669"/>
    <property type="project" value="UniProtKB-SubCell"/>
</dbReference>
<evidence type="ECO:0000256" key="7">
    <source>
        <dbReference type="ARBA" id="ARBA00023235"/>
    </source>
</evidence>
<dbReference type="Gene3D" id="1.10.3120.10">
    <property type="entry name" value="Trigger factor, C-terminal domain"/>
    <property type="match status" value="1"/>
</dbReference>
<dbReference type="GO" id="GO:0051083">
    <property type="term" value="P:'de novo' cotranslational protein folding"/>
    <property type="evidence" value="ECO:0007669"/>
    <property type="project" value="TreeGrafter"/>
</dbReference>
<gene>
    <name evidence="9" type="primary">tig</name>
    <name evidence="13" type="ORF">CAY53_02275</name>
</gene>
<dbReference type="SUPFAM" id="SSF102735">
    <property type="entry name" value="Trigger factor ribosome-binding domain"/>
    <property type="match status" value="1"/>
</dbReference>
<dbReference type="EMBL" id="CP021255">
    <property type="protein sequence ID" value="AVD70445.1"/>
    <property type="molecule type" value="Genomic_DNA"/>
</dbReference>
<dbReference type="InterPro" id="IPR027304">
    <property type="entry name" value="Trigger_fact/SurA_dom_sf"/>
</dbReference>
<feature type="domain" description="Trigger factor C-terminal" evidence="12">
    <location>
        <begin position="264"/>
        <end position="419"/>
    </location>
</feature>
<comment type="subcellular location">
    <subcellularLocation>
        <location evidence="9">Cytoplasm</location>
    </subcellularLocation>
    <text evidence="9">About half TF is bound to the ribosome near the polypeptide exit tunnel while the other half is free in the cytoplasm.</text>
</comment>
<dbReference type="Pfam" id="PF05697">
    <property type="entry name" value="Trigger_N"/>
    <property type="match status" value="1"/>
</dbReference>
<evidence type="ECO:0000256" key="8">
    <source>
        <dbReference type="ARBA" id="ARBA00029986"/>
    </source>
</evidence>
<comment type="similarity">
    <text evidence="2 9">Belongs to the FKBP-type PPIase family. Tig subfamily.</text>
</comment>
<evidence type="ECO:0000313" key="13">
    <source>
        <dbReference type="EMBL" id="AVD70445.1"/>
    </source>
</evidence>
<protein>
    <recommendedName>
        <fullName evidence="4 9">Trigger factor</fullName>
        <shortName evidence="9">TF</shortName>
        <ecNumber evidence="3 9">5.2.1.8</ecNumber>
    </recommendedName>
    <alternativeName>
        <fullName evidence="8 9">PPIase</fullName>
    </alternativeName>
</protein>
<comment type="function">
    <text evidence="9">Involved in protein export. Acts as a chaperone by maintaining the newly synthesized protein in an open conformation. Functions as a peptidyl-prolyl cis-trans isomerase.</text>
</comment>
<dbReference type="GO" id="GO:0044183">
    <property type="term" value="F:protein folding chaperone"/>
    <property type="evidence" value="ECO:0007669"/>
    <property type="project" value="TreeGrafter"/>
</dbReference>
<keyword evidence="6 9" id="KW-0143">Chaperone</keyword>
<proteinExistence type="inferred from homology"/>
<dbReference type="InterPro" id="IPR037041">
    <property type="entry name" value="Trigger_fac_C_sf"/>
</dbReference>
<evidence type="ECO:0000256" key="1">
    <source>
        <dbReference type="ARBA" id="ARBA00000971"/>
    </source>
</evidence>
<dbReference type="Proteomes" id="UP000239867">
    <property type="component" value="Chromosome"/>
</dbReference>
<dbReference type="InterPro" id="IPR001179">
    <property type="entry name" value="PPIase_FKBP_dom"/>
</dbReference>
<dbReference type="Gene3D" id="3.30.70.1050">
    <property type="entry name" value="Trigger factor ribosome-binding domain"/>
    <property type="match status" value="1"/>
</dbReference>
<dbReference type="InterPro" id="IPR008880">
    <property type="entry name" value="Trigger_fac_C"/>
</dbReference>
<dbReference type="InterPro" id="IPR005215">
    <property type="entry name" value="Trig_fac"/>
</dbReference>
<dbReference type="OrthoDB" id="9767721at2"/>
<dbReference type="InterPro" id="IPR008881">
    <property type="entry name" value="Trigger_fac_ribosome-bd_bac"/>
</dbReference>
<comment type="domain">
    <text evidence="9">Consists of 3 domains; the N-terminus binds the ribosome, the middle domain has PPIase activity, while the C-terminus has intrinsic chaperone activity on its own.</text>
</comment>
<keyword evidence="14" id="KW-1185">Reference proteome</keyword>
<dbReference type="HAMAP" id="MF_00303">
    <property type="entry name" value="Trigger_factor_Tig"/>
    <property type="match status" value="1"/>
</dbReference>
<keyword evidence="9" id="KW-0132">Cell division</keyword>
<dbReference type="Pfam" id="PF00254">
    <property type="entry name" value="FKBP_C"/>
    <property type="match status" value="1"/>
</dbReference>
<dbReference type="KEGG" id="deo:CAY53_02275"/>
<evidence type="ECO:0000256" key="6">
    <source>
        <dbReference type="ARBA" id="ARBA00023186"/>
    </source>
</evidence>
<evidence type="ECO:0000256" key="2">
    <source>
        <dbReference type="ARBA" id="ARBA00005464"/>
    </source>
</evidence>
<dbReference type="PANTHER" id="PTHR30560">
    <property type="entry name" value="TRIGGER FACTOR CHAPERONE AND PEPTIDYL-PROLYL CIS/TRANS ISOMERASE"/>
    <property type="match status" value="1"/>
</dbReference>
<evidence type="ECO:0000256" key="3">
    <source>
        <dbReference type="ARBA" id="ARBA00013194"/>
    </source>
</evidence>
<dbReference type="Pfam" id="PF05698">
    <property type="entry name" value="Trigger_C"/>
    <property type="match status" value="1"/>
</dbReference>
<evidence type="ECO:0000259" key="11">
    <source>
        <dbReference type="Pfam" id="PF05697"/>
    </source>
</evidence>
<accession>A0A2L1GL92</accession>
<dbReference type="NCBIfam" id="TIGR00115">
    <property type="entry name" value="tig"/>
    <property type="match status" value="1"/>
</dbReference>
<evidence type="ECO:0000313" key="14">
    <source>
        <dbReference type="Proteomes" id="UP000239867"/>
    </source>
</evidence>
<dbReference type="GO" id="GO:0043022">
    <property type="term" value="F:ribosome binding"/>
    <property type="evidence" value="ECO:0007669"/>
    <property type="project" value="TreeGrafter"/>
</dbReference>
<comment type="catalytic activity">
    <reaction evidence="1 9">
        <text>[protein]-peptidylproline (omega=180) = [protein]-peptidylproline (omega=0)</text>
        <dbReference type="Rhea" id="RHEA:16237"/>
        <dbReference type="Rhea" id="RHEA-COMP:10747"/>
        <dbReference type="Rhea" id="RHEA-COMP:10748"/>
        <dbReference type="ChEBI" id="CHEBI:83833"/>
        <dbReference type="ChEBI" id="CHEBI:83834"/>
        <dbReference type="EC" id="5.2.1.8"/>
    </reaction>
</comment>
<dbReference type="PANTHER" id="PTHR30560:SF3">
    <property type="entry name" value="TRIGGER FACTOR-LIKE PROTEIN TIG, CHLOROPLASTIC"/>
    <property type="match status" value="1"/>
</dbReference>
<dbReference type="RefSeq" id="WP_104935751.1">
    <property type="nucleotide sequence ID" value="NZ_CP021255.1"/>
</dbReference>
<dbReference type="GO" id="GO:0003755">
    <property type="term" value="F:peptidyl-prolyl cis-trans isomerase activity"/>
    <property type="evidence" value="ECO:0007669"/>
    <property type="project" value="UniProtKB-UniRule"/>
</dbReference>
<evidence type="ECO:0000256" key="9">
    <source>
        <dbReference type="HAMAP-Rule" id="MF_00303"/>
    </source>
</evidence>
<keyword evidence="7 9" id="KW-0413">Isomerase</keyword>
<evidence type="ECO:0000259" key="12">
    <source>
        <dbReference type="Pfam" id="PF05698"/>
    </source>
</evidence>
<evidence type="ECO:0000256" key="5">
    <source>
        <dbReference type="ARBA" id="ARBA00023110"/>
    </source>
</evidence>
<name>A0A2L1GL92_9BACT</name>
<keyword evidence="5 9" id="KW-0697">Rotamase</keyword>
<dbReference type="InterPro" id="IPR046357">
    <property type="entry name" value="PPIase_dom_sf"/>
</dbReference>
<evidence type="ECO:0000259" key="10">
    <source>
        <dbReference type="Pfam" id="PF00254"/>
    </source>
</evidence>
<sequence>MDIAVEQVADLTRKLTITLPPEVVKPNLDKAYAKANRELSLKGFRRGRIPRQVLQQHFGPQIENEVGEQLVQESYFNATEQEKLDTVVHPEIHEQRFNEDGSFTYVAMVDVKPVFELGQYKGLEIELPPLSVSDLEIDLELQRIRRRQAAVQSAPEGHAIAMDDLVTVDFQGFHDGKAMKAVHSENYLVDMGTNRLGEDFEKKLLGLHQGEKTLYEVDFPAKYPNPLLAGRKVEFKVDVKEVKVRVMPDLDDELAKDVDENYKSLDDLKNAIRADLTKAREVARQGDLDDKIMSRLVEQSSFSVPKRLVNYELQEILKQMEADLKLSGLSIETAGLDLNELVERNRGFAEQRVKGDFILKRIAEVEGIKLGNEDLERGYQRIADQYNMGIEEVKSYFKRREELLPMMHELHNEKVLNFLREQTKVIDKAPEAAPEASGAE</sequence>
<keyword evidence="9" id="KW-0963">Cytoplasm</keyword>